<dbReference type="Gene3D" id="3.40.50.620">
    <property type="entry name" value="HUPs"/>
    <property type="match status" value="1"/>
</dbReference>
<dbReference type="PANTHER" id="PTHR10695:SF46">
    <property type="entry name" value="BIFUNCTIONAL COENZYME A SYNTHASE-RELATED"/>
    <property type="match status" value="1"/>
</dbReference>
<dbReference type="EMBL" id="CACTIH010009062">
    <property type="protein sequence ID" value="CAA3021984.1"/>
    <property type="molecule type" value="Genomic_DNA"/>
</dbReference>
<dbReference type="PANTHER" id="PTHR10695">
    <property type="entry name" value="DEPHOSPHO-COA KINASE-RELATED"/>
    <property type="match status" value="1"/>
</dbReference>
<reference evidence="2 3" key="1">
    <citation type="submission" date="2019-12" db="EMBL/GenBank/DDBJ databases">
        <authorList>
            <person name="Alioto T."/>
            <person name="Alioto T."/>
            <person name="Gomez Garrido J."/>
        </authorList>
    </citation>
    <scope>NUCLEOTIDE SEQUENCE [LARGE SCALE GENOMIC DNA]</scope>
</reference>
<sequence>MLTKKKLQKIQAEPIEQRMQNVEEYIKSVKPELVVQVEPIVDPYGPSIVDENLKAIVVSHLIANFVRTAKTLPGGLSVNKRRPERGLPQLKINVVDLVPEDSSGEKMSSTSLRRLEAEKLSKVQLEGQDLGLVIVPHGKQSLNGCFGIEKGAFGAKGHEILFVIHGFSIRKSYPSFMTSLSSFDFSDFSNMKHLSSYRQWWRDVGAKDRFKIGL</sequence>
<comment type="caution">
    <text evidence="2">The sequence shown here is derived from an EMBL/GenBank/DDBJ whole genome shotgun (WGS) entry which is preliminary data.</text>
</comment>
<keyword evidence="3" id="KW-1185">Reference proteome</keyword>
<organism evidence="2 3">
    <name type="scientific">Olea europaea subsp. europaea</name>
    <dbReference type="NCBI Taxonomy" id="158383"/>
    <lineage>
        <taxon>Eukaryota</taxon>
        <taxon>Viridiplantae</taxon>
        <taxon>Streptophyta</taxon>
        <taxon>Embryophyta</taxon>
        <taxon>Tracheophyta</taxon>
        <taxon>Spermatophyta</taxon>
        <taxon>Magnoliopsida</taxon>
        <taxon>eudicotyledons</taxon>
        <taxon>Gunneridae</taxon>
        <taxon>Pentapetalae</taxon>
        <taxon>asterids</taxon>
        <taxon>lamiids</taxon>
        <taxon>Lamiales</taxon>
        <taxon>Oleaceae</taxon>
        <taxon>Oleeae</taxon>
        <taxon>Olea</taxon>
    </lineage>
</organism>
<dbReference type="GO" id="GO:0004595">
    <property type="term" value="F:pantetheine-phosphate adenylyltransferase activity"/>
    <property type="evidence" value="ECO:0007669"/>
    <property type="project" value="TreeGrafter"/>
</dbReference>
<keyword evidence="2" id="KW-0808">Transferase</keyword>
<accession>A0A8S0UVP8</accession>
<dbReference type="Proteomes" id="UP000594638">
    <property type="component" value="Unassembled WGS sequence"/>
</dbReference>
<evidence type="ECO:0000256" key="1">
    <source>
        <dbReference type="ARBA" id="ARBA00004724"/>
    </source>
</evidence>
<evidence type="ECO:0000313" key="3">
    <source>
        <dbReference type="Proteomes" id="UP000594638"/>
    </source>
</evidence>
<dbReference type="Gramene" id="OE9A083815T1">
    <property type="protein sequence ID" value="OE9A083815C1"/>
    <property type="gene ID" value="OE9A083815"/>
</dbReference>
<dbReference type="GO" id="GO:0004140">
    <property type="term" value="F:dephospho-CoA kinase activity"/>
    <property type="evidence" value="ECO:0007669"/>
    <property type="project" value="TreeGrafter"/>
</dbReference>
<name>A0A8S0UVP8_OLEEU</name>
<dbReference type="AlphaFoldDB" id="A0A8S0UVP8"/>
<dbReference type="InterPro" id="IPR014729">
    <property type="entry name" value="Rossmann-like_a/b/a_fold"/>
</dbReference>
<comment type="pathway">
    <text evidence="1">Cofactor biosynthesis; coenzyme A biosynthesis.</text>
</comment>
<gene>
    <name evidence="2" type="ORF">OLEA9_A083815</name>
</gene>
<keyword evidence="2" id="KW-0548">Nucleotidyltransferase</keyword>
<protein>
    <submittedName>
        <fullName evidence="2">Phosphopantetheine adenylyltransferase</fullName>
    </submittedName>
</protein>
<evidence type="ECO:0000313" key="2">
    <source>
        <dbReference type="EMBL" id="CAA3021984.1"/>
    </source>
</evidence>
<dbReference type="GO" id="GO:0015937">
    <property type="term" value="P:coenzyme A biosynthetic process"/>
    <property type="evidence" value="ECO:0007669"/>
    <property type="project" value="TreeGrafter"/>
</dbReference>
<proteinExistence type="predicted"/>
<dbReference type="OrthoDB" id="27911at2759"/>